<gene>
    <name evidence="1" type="ORF">Phou_024180</name>
</gene>
<dbReference type="InterPro" id="IPR015943">
    <property type="entry name" value="WD40/YVTN_repeat-like_dom_sf"/>
</dbReference>
<dbReference type="Proteomes" id="UP000482800">
    <property type="component" value="Unassembled WGS sequence"/>
</dbReference>
<reference evidence="1 2" key="1">
    <citation type="submission" date="2020-03" db="EMBL/GenBank/DDBJ databases">
        <title>Whole genome shotgun sequence of Phytohabitans houttuyneae NBRC 108639.</title>
        <authorList>
            <person name="Komaki H."/>
            <person name="Tamura T."/>
        </authorList>
    </citation>
    <scope>NUCLEOTIDE SEQUENCE [LARGE SCALE GENOMIC DNA]</scope>
    <source>
        <strain evidence="1 2">NBRC 108639</strain>
    </source>
</reference>
<protein>
    <submittedName>
        <fullName evidence="1">Glycosyl hydrolase</fullName>
    </submittedName>
</protein>
<accession>A0A6V8K7F3</accession>
<comment type="caution">
    <text evidence="1">The sequence shown here is derived from an EMBL/GenBank/DDBJ whole genome shotgun (WGS) entry which is preliminary data.</text>
</comment>
<reference evidence="1 2" key="2">
    <citation type="submission" date="2020-03" db="EMBL/GenBank/DDBJ databases">
        <authorList>
            <person name="Ichikawa N."/>
            <person name="Kimura A."/>
            <person name="Kitahashi Y."/>
            <person name="Uohara A."/>
        </authorList>
    </citation>
    <scope>NUCLEOTIDE SEQUENCE [LARGE SCALE GENOMIC DNA]</scope>
    <source>
        <strain evidence="1 2">NBRC 108639</strain>
    </source>
</reference>
<keyword evidence="2" id="KW-1185">Reference proteome</keyword>
<dbReference type="InterPro" id="IPR052025">
    <property type="entry name" value="Xyloglucanase_GH74"/>
</dbReference>
<evidence type="ECO:0000313" key="1">
    <source>
        <dbReference type="EMBL" id="GFJ78238.1"/>
    </source>
</evidence>
<name>A0A6V8K7F3_9ACTN</name>
<dbReference type="PANTHER" id="PTHR43739:SF5">
    <property type="entry name" value="EXO-ALPHA-SIALIDASE"/>
    <property type="match status" value="1"/>
</dbReference>
<dbReference type="CDD" id="cd15482">
    <property type="entry name" value="Sialidase_non-viral"/>
    <property type="match status" value="1"/>
</dbReference>
<evidence type="ECO:0000313" key="2">
    <source>
        <dbReference type="Proteomes" id="UP000482800"/>
    </source>
</evidence>
<dbReference type="AlphaFoldDB" id="A0A6V8K7F3"/>
<dbReference type="SUPFAM" id="SSF110296">
    <property type="entry name" value="Oligoxyloglucan reducing end-specific cellobiohydrolase"/>
    <property type="match status" value="1"/>
</dbReference>
<dbReference type="GO" id="GO:0010411">
    <property type="term" value="P:xyloglucan metabolic process"/>
    <property type="evidence" value="ECO:0007669"/>
    <property type="project" value="TreeGrafter"/>
</dbReference>
<keyword evidence="1" id="KW-0378">Hydrolase</keyword>
<dbReference type="EMBL" id="BLPF01000001">
    <property type="protein sequence ID" value="GFJ78238.1"/>
    <property type="molecule type" value="Genomic_DNA"/>
</dbReference>
<organism evidence="1 2">
    <name type="scientific">Phytohabitans houttuyneae</name>
    <dbReference type="NCBI Taxonomy" id="1076126"/>
    <lineage>
        <taxon>Bacteria</taxon>
        <taxon>Bacillati</taxon>
        <taxon>Actinomycetota</taxon>
        <taxon>Actinomycetes</taxon>
        <taxon>Micromonosporales</taxon>
        <taxon>Micromonosporaceae</taxon>
    </lineage>
</organism>
<dbReference type="GO" id="GO:0016787">
    <property type="term" value="F:hydrolase activity"/>
    <property type="evidence" value="ECO:0007669"/>
    <property type="project" value="UniProtKB-KW"/>
</dbReference>
<dbReference type="RefSeq" id="WP_173056070.1">
    <property type="nucleotide sequence ID" value="NZ_BAABGO010000049.1"/>
</dbReference>
<sequence>MGTLLAIGTGKGLFLATSDDGRRSWRVDGPHFPMTAIYAVGIDKRPRAPRLLASSSSSHFGPSVAVSDDLGRSWREPEYAPVAFPEDTGATLVRVWQLATASAAEPEVVYAGTQPSALFRSTDGGLTYELVRGLWEHPHRERWGEGYGGQAIHTVLPHPDDPSRVLVAMSTGGVYRTADRGHTWAPSNTGIRAYFQPDEWPEFGQCVHKVARDAADPDRLYAQNHHGVYRSDDGGSTWGSIADGLPSDFGFAILAHPARGGVVYNFPLARDVERFPADRRCRVFRSPDAGKSWEPLTEGLPREPYYPSVLRDAMCADDADTAGVYFGTRSGEVYASRDEGDSWSLVAAHLPDVLCVRATEV</sequence>
<dbReference type="PANTHER" id="PTHR43739">
    <property type="entry name" value="XYLOGLUCANASE (EUROFUNG)"/>
    <property type="match status" value="1"/>
</dbReference>
<proteinExistence type="predicted"/>
<dbReference type="Gene3D" id="2.130.10.10">
    <property type="entry name" value="YVTN repeat-like/Quinoprotein amine dehydrogenase"/>
    <property type="match status" value="1"/>
</dbReference>